<keyword evidence="1 3" id="KW-0378">Hydrolase</keyword>
<dbReference type="PRINTS" id="PR00111">
    <property type="entry name" value="ABHYDROLASE"/>
</dbReference>
<dbReference type="Gene3D" id="3.40.50.1820">
    <property type="entry name" value="alpha/beta hydrolase"/>
    <property type="match status" value="1"/>
</dbReference>
<dbReference type="InterPro" id="IPR000639">
    <property type="entry name" value="Epox_hydrolase-like"/>
</dbReference>
<protein>
    <submittedName>
        <fullName evidence="3">Alpha/beta fold hydrolase</fullName>
    </submittedName>
</protein>
<gene>
    <name evidence="3" type="ORF">IB286_10760</name>
</gene>
<dbReference type="InterPro" id="IPR000073">
    <property type="entry name" value="AB_hydrolase_1"/>
</dbReference>
<dbReference type="SUPFAM" id="SSF53474">
    <property type="entry name" value="alpha/beta-Hydrolases"/>
    <property type="match status" value="1"/>
</dbReference>
<dbReference type="Pfam" id="PF00561">
    <property type="entry name" value="Abhydrolase_1"/>
    <property type="match status" value="1"/>
</dbReference>
<keyword evidence="4" id="KW-1185">Reference proteome</keyword>
<dbReference type="Proteomes" id="UP000610558">
    <property type="component" value="Unassembled WGS sequence"/>
</dbReference>
<reference evidence="3" key="1">
    <citation type="submission" date="2020-09" db="EMBL/GenBank/DDBJ databases">
        <authorList>
            <person name="Yoon J.-W."/>
        </authorList>
    </citation>
    <scope>NUCLEOTIDE SEQUENCE</scope>
    <source>
        <strain evidence="3">KMU-158</strain>
    </source>
</reference>
<name>A0A927C1D4_9GAMM</name>
<dbReference type="GO" id="GO:0016787">
    <property type="term" value="F:hydrolase activity"/>
    <property type="evidence" value="ECO:0007669"/>
    <property type="project" value="UniProtKB-KW"/>
</dbReference>
<evidence type="ECO:0000256" key="1">
    <source>
        <dbReference type="ARBA" id="ARBA00022801"/>
    </source>
</evidence>
<evidence type="ECO:0000259" key="2">
    <source>
        <dbReference type="Pfam" id="PF00561"/>
    </source>
</evidence>
<dbReference type="EMBL" id="JACXLD010000005">
    <property type="protein sequence ID" value="MBD2859485.1"/>
    <property type="molecule type" value="Genomic_DNA"/>
</dbReference>
<dbReference type="PRINTS" id="PR00412">
    <property type="entry name" value="EPOXHYDRLASE"/>
</dbReference>
<evidence type="ECO:0000313" key="3">
    <source>
        <dbReference type="EMBL" id="MBD2859485.1"/>
    </source>
</evidence>
<feature type="domain" description="AB hydrolase-1" evidence="2">
    <location>
        <begin position="25"/>
        <end position="260"/>
    </location>
</feature>
<evidence type="ECO:0000313" key="4">
    <source>
        <dbReference type="Proteomes" id="UP000610558"/>
    </source>
</evidence>
<proteinExistence type="predicted"/>
<dbReference type="AlphaFoldDB" id="A0A927C1D4"/>
<organism evidence="3 4">
    <name type="scientific">Spongiibacter pelagi</name>
    <dbReference type="NCBI Taxonomy" id="2760804"/>
    <lineage>
        <taxon>Bacteria</taxon>
        <taxon>Pseudomonadati</taxon>
        <taxon>Pseudomonadota</taxon>
        <taxon>Gammaproteobacteria</taxon>
        <taxon>Cellvibrionales</taxon>
        <taxon>Spongiibacteraceae</taxon>
        <taxon>Spongiibacter</taxon>
    </lineage>
</organism>
<dbReference type="RefSeq" id="WP_190765365.1">
    <property type="nucleotide sequence ID" value="NZ_JACXLD010000005.1"/>
</dbReference>
<comment type="caution">
    <text evidence="3">The sequence shown here is derived from an EMBL/GenBank/DDBJ whole genome shotgun (WGS) entry which is preliminary data.</text>
</comment>
<dbReference type="InterPro" id="IPR029058">
    <property type="entry name" value="AB_hydrolase_fold"/>
</dbReference>
<accession>A0A927C1D4</accession>
<dbReference type="PANTHER" id="PTHR43329">
    <property type="entry name" value="EPOXIDE HYDROLASE"/>
    <property type="match status" value="1"/>
</dbReference>
<sequence length="272" mass="31085">MSFNTRDITVNGVQLNVIIEGEGAPVLLIHGFPDSKEIWKYQIPALVEAGYQVIAPDTRGIGDSQLLPHKSDYQLEYLIEDMRALLDELGIEKVKLVGHDWGAIISWQLVMTHPERFESFVAMSVGHPAAYMYRGGFRQKLKGWYAIFFQLPTLPEWSIKAFNWAMLRGLVKHRGSMDEMTERLGRPGRLTAGINYYRANIRRLMGKNWPPMPVAVMGIYSTGDAYLTEAQMRNSAEFVSNDFRFELIADTGHWMQIDAPEKVNQLLLDYLK</sequence>